<evidence type="ECO:0000256" key="1">
    <source>
        <dbReference type="SAM" id="MobiDB-lite"/>
    </source>
</evidence>
<evidence type="ECO:0000313" key="3">
    <source>
        <dbReference type="EMBL" id="TKR61635.1"/>
    </source>
</evidence>
<evidence type="ECO:0008006" key="5">
    <source>
        <dbReference type="Google" id="ProtNLM"/>
    </source>
</evidence>
<accession>A0A4V5ZY73</accession>
<gene>
    <name evidence="3" type="ORF">L596_028723</name>
</gene>
<feature type="compositionally biased region" description="Low complexity" evidence="1">
    <location>
        <begin position="30"/>
        <end position="51"/>
    </location>
</feature>
<feature type="chain" id="PRO_5020706307" description="Cystatin domain-containing protein" evidence="2">
    <location>
        <begin position="21"/>
        <end position="166"/>
    </location>
</feature>
<keyword evidence="4" id="KW-1185">Reference proteome</keyword>
<organism evidence="3 4">
    <name type="scientific">Steinernema carpocapsae</name>
    <name type="common">Entomopathogenic nematode</name>
    <dbReference type="NCBI Taxonomy" id="34508"/>
    <lineage>
        <taxon>Eukaryota</taxon>
        <taxon>Metazoa</taxon>
        <taxon>Ecdysozoa</taxon>
        <taxon>Nematoda</taxon>
        <taxon>Chromadorea</taxon>
        <taxon>Rhabditida</taxon>
        <taxon>Tylenchina</taxon>
        <taxon>Panagrolaimomorpha</taxon>
        <taxon>Strongyloidoidea</taxon>
        <taxon>Steinernematidae</taxon>
        <taxon>Steinernema</taxon>
    </lineage>
</organism>
<evidence type="ECO:0000256" key="2">
    <source>
        <dbReference type="SAM" id="SignalP"/>
    </source>
</evidence>
<keyword evidence="2" id="KW-0732">Signal</keyword>
<name>A0A4V5ZY73_STECR</name>
<feature type="signal peptide" evidence="2">
    <location>
        <begin position="1"/>
        <end position="20"/>
    </location>
</feature>
<protein>
    <recommendedName>
        <fullName evidence="5">Cystatin domain-containing protein</fullName>
    </recommendedName>
</protein>
<reference evidence="3 4" key="1">
    <citation type="journal article" date="2015" name="Genome Biol.">
        <title>Comparative genomics of Steinernema reveals deeply conserved gene regulatory networks.</title>
        <authorList>
            <person name="Dillman A.R."/>
            <person name="Macchietto M."/>
            <person name="Porter C.F."/>
            <person name="Rogers A."/>
            <person name="Williams B."/>
            <person name="Antoshechkin I."/>
            <person name="Lee M.M."/>
            <person name="Goodwin Z."/>
            <person name="Lu X."/>
            <person name="Lewis E.E."/>
            <person name="Goodrich-Blair H."/>
            <person name="Stock S.P."/>
            <person name="Adams B.J."/>
            <person name="Sternberg P.W."/>
            <person name="Mortazavi A."/>
        </authorList>
    </citation>
    <scope>NUCLEOTIDE SEQUENCE [LARGE SCALE GENOMIC DNA]</scope>
    <source>
        <strain evidence="3 4">ALL</strain>
    </source>
</reference>
<evidence type="ECO:0000313" key="4">
    <source>
        <dbReference type="Proteomes" id="UP000298663"/>
    </source>
</evidence>
<sequence length="166" mass="17684">MCKIVALVCLALFLFGPTNACNPKPEKVQSSTLGSSSSSASSFSFLSSSSGDQTQQPSQDEPPKPDTATLFSNVPFVNDAQAQMAADQIAGQIQLAASMFPQAKGLDLKSFTKSVKNENGKVAVTYNLKSENDCTSVMTVGNYISLAPQLEKLEANCNGQKKMFEK</sequence>
<dbReference type="AlphaFoldDB" id="A0A4V5ZY73"/>
<reference evidence="3 4" key="2">
    <citation type="journal article" date="2019" name="G3 (Bethesda)">
        <title>Hybrid Assembly of the Genome of the Entomopathogenic Nematode Steinernema carpocapsae Identifies the X-Chromosome.</title>
        <authorList>
            <person name="Serra L."/>
            <person name="Macchietto M."/>
            <person name="Macias-Munoz A."/>
            <person name="McGill C.J."/>
            <person name="Rodriguez I.M."/>
            <person name="Rodriguez B."/>
            <person name="Murad R."/>
            <person name="Mortazavi A."/>
        </authorList>
    </citation>
    <scope>NUCLEOTIDE SEQUENCE [LARGE SCALE GENOMIC DNA]</scope>
    <source>
        <strain evidence="3 4">ALL</strain>
    </source>
</reference>
<proteinExistence type="predicted"/>
<comment type="caution">
    <text evidence="3">The sequence shown here is derived from an EMBL/GenBank/DDBJ whole genome shotgun (WGS) entry which is preliminary data.</text>
</comment>
<dbReference type="EMBL" id="AZBU02000011">
    <property type="protein sequence ID" value="TKR61635.1"/>
    <property type="molecule type" value="Genomic_DNA"/>
</dbReference>
<feature type="region of interest" description="Disordered" evidence="1">
    <location>
        <begin position="24"/>
        <end position="70"/>
    </location>
</feature>
<dbReference type="Proteomes" id="UP000298663">
    <property type="component" value="Unassembled WGS sequence"/>
</dbReference>